<reference evidence="2" key="1">
    <citation type="journal article" date="2021" name="mSystems">
        <title>Bacteria and Archaea Synergistically Convert Glycine Betaine to Biogenic Methane in the Formosa Cold Seep of the South China Sea.</title>
        <authorList>
            <person name="Li L."/>
            <person name="Zhang W."/>
            <person name="Zhang S."/>
            <person name="Song L."/>
            <person name="Sun Q."/>
            <person name="Zhang H."/>
            <person name="Xiang H."/>
            <person name="Dong X."/>
        </authorList>
    </citation>
    <scope>NUCLEOTIDE SEQUENCE</scope>
    <source>
        <strain evidence="2">LLY</strain>
    </source>
</reference>
<evidence type="ECO:0000313" key="3">
    <source>
        <dbReference type="Proteomes" id="UP001056766"/>
    </source>
</evidence>
<evidence type="ECO:0000313" key="2">
    <source>
        <dbReference type="EMBL" id="MCM1986299.1"/>
    </source>
</evidence>
<comment type="caution">
    <text evidence="2">The sequence shown here is derived from an EMBL/GenBank/DDBJ whole genome shotgun (WGS) entry which is preliminary data.</text>
</comment>
<name>A0A9E4ZG55_9EURY</name>
<proteinExistence type="predicted"/>
<organism evidence="2 3">
    <name type="scientific">Methanococcoides seepicolus</name>
    <dbReference type="NCBI Taxonomy" id="2828780"/>
    <lineage>
        <taxon>Archaea</taxon>
        <taxon>Methanobacteriati</taxon>
        <taxon>Methanobacteriota</taxon>
        <taxon>Stenosarchaea group</taxon>
        <taxon>Methanomicrobia</taxon>
        <taxon>Methanosarcinales</taxon>
        <taxon>Methanosarcinaceae</taxon>
        <taxon>Methanococcoides</taxon>
    </lineage>
</organism>
<dbReference type="AlphaFoldDB" id="A0A9E4ZG55"/>
<dbReference type="RefSeq" id="WP_250867680.1">
    <property type="nucleotide sequence ID" value="NZ_JAGSOI010000012.1"/>
</dbReference>
<evidence type="ECO:0000256" key="1">
    <source>
        <dbReference type="SAM" id="Phobius"/>
    </source>
</evidence>
<sequence>MRYIKGLGIILILVLTYFLFPHLYYYIADTTDSISPLCIIRNYDEYPHNATLKIIDSNDDLYMGELYQLDADQVIRIEKPKIVPLTSNPRRNKPSNEWDFYFESENISVNHSTVPHRVNTVVFEIYNESGDFGITCEETM</sequence>
<keyword evidence="1" id="KW-0472">Membrane</keyword>
<dbReference type="EMBL" id="JAGSOI010000012">
    <property type="protein sequence ID" value="MCM1986299.1"/>
    <property type="molecule type" value="Genomic_DNA"/>
</dbReference>
<keyword evidence="1" id="KW-0812">Transmembrane</keyword>
<dbReference type="Proteomes" id="UP001056766">
    <property type="component" value="Unassembled WGS sequence"/>
</dbReference>
<gene>
    <name evidence="2" type="ORF">KDK67_04675</name>
</gene>
<feature type="transmembrane region" description="Helical" evidence="1">
    <location>
        <begin position="7"/>
        <end position="27"/>
    </location>
</feature>
<protein>
    <submittedName>
        <fullName evidence="2">Uncharacterized protein</fullName>
    </submittedName>
</protein>
<accession>A0A9E4ZG55</accession>
<reference evidence="2" key="2">
    <citation type="submission" date="2021-04" db="EMBL/GenBank/DDBJ databases">
        <authorList>
            <person name="Dong X."/>
        </authorList>
    </citation>
    <scope>NUCLEOTIDE SEQUENCE</scope>
    <source>
        <strain evidence="2">LLY</strain>
    </source>
</reference>
<keyword evidence="3" id="KW-1185">Reference proteome</keyword>
<keyword evidence="1" id="KW-1133">Transmembrane helix</keyword>